<dbReference type="EMBL" id="CP035281">
    <property type="protein sequence ID" value="QAT42308.1"/>
    <property type="molecule type" value="Genomic_DNA"/>
</dbReference>
<gene>
    <name evidence="1" type="ORF">EQM06_03160</name>
</gene>
<dbReference type="Gene3D" id="1.10.10.10">
    <property type="entry name" value="Winged helix-like DNA-binding domain superfamily/Winged helix DNA-binding domain"/>
    <property type="match status" value="1"/>
</dbReference>
<dbReference type="OrthoDB" id="5244814at2"/>
<keyword evidence="2" id="KW-1185">Reference proteome</keyword>
<dbReference type="SUPFAM" id="SSF88659">
    <property type="entry name" value="Sigma3 and sigma4 domains of RNA polymerase sigma factors"/>
    <property type="match status" value="1"/>
</dbReference>
<sequence length="175" mass="20524">MKSNENQKSTREYKVYIHRLKTWVEVTEEQYYAYYRDIWATRKRAQAHGQCMCPKSKTWMCDGDCLACEFRAAGDNLSLDYTVEDSEGNQKSWADDLQDDTPNAQSIMEDRELLCALYQKLQELDPEGRRICELIMEGKSERDIASIMGYNNQSAVNYRKQKAFDRLRVLLGDYI</sequence>
<evidence type="ECO:0000313" key="2">
    <source>
        <dbReference type="Proteomes" id="UP000287601"/>
    </source>
</evidence>
<reference evidence="1 2" key="1">
    <citation type="submission" date="2019-01" db="EMBL/GenBank/DDBJ databases">
        <title>Draft genomes of a novel of Aminipila strains.</title>
        <authorList>
            <person name="Ma S."/>
        </authorList>
    </citation>
    <scope>NUCLEOTIDE SEQUENCE [LARGE SCALE GENOMIC DNA]</scope>
    <source>
        <strain evidence="2">JN-39</strain>
    </source>
</reference>
<accession>A0A410PTV7</accession>
<dbReference type="InterPro" id="IPR036388">
    <property type="entry name" value="WH-like_DNA-bd_sf"/>
</dbReference>
<name>A0A410PTV7_9FIRM</name>
<proteinExistence type="predicted"/>
<dbReference type="AlphaFoldDB" id="A0A410PTV7"/>
<evidence type="ECO:0000313" key="1">
    <source>
        <dbReference type="EMBL" id="QAT42308.1"/>
    </source>
</evidence>
<dbReference type="Proteomes" id="UP000287601">
    <property type="component" value="Chromosome"/>
</dbReference>
<dbReference type="KEGG" id="amij:EQM06_03160"/>
<dbReference type="InterPro" id="IPR013324">
    <property type="entry name" value="RNA_pol_sigma_r3/r4-like"/>
</dbReference>
<organism evidence="1 2">
    <name type="scientific">Aminipila luticellarii</name>
    <dbReference type="NCBI Taxonomy" id="2507160"/>
    <lineage>
        <taxon>Bacteria</taxon>
        <taxon>Bacillati</taxon>
        <taxon>Bacillota</taxon>
        <taxon>Clostridia</taxon>
        <taxon>Peptostreptococcales</taxon>
        <taxon>Anaerovoracaceae</taxon>
        <taxon>Aminipila</taxon>
    </lineage>
</organism>
<protein>
    <submittedName>
        <fullName evidence="1">Sigma-70 family RNA polymerase sigma factor</fullName>
    </submittedName>
</protein>